<comment type="pathway">
    <text evidence="3">Hormone biosynthesis.</text>
</comment>
<dbReference type="PROSITE" id="PS51296">
    <property type="entry name" value="RIESKE"/>
    <property type="match status" value="1"/>
</dbReference>
<dbReference type="InterPro" id="IPR017941">
    <property type="entry name" value="Rieske_2Fe-2S"/>
</dbReference>
<dbReference type="SUPFAM" id="SSF50022">
    <property type="entry name" value="ISP domain"/>
    <property type="match status" value="1"/>
</dbReference>
<dbReference type="EMBL" id="GG738847">
    <property type="protein sequence ID" value="EFC49671.1"/>
    <property type="molecule type" value="Genomic_DNA"/>
</dbReference>
<organism evidence="20">
    <name type="scientific">Naegleria gruberi</name>
    <name type="common">Amoeba</name>
    <dbReference type="NCBI Taxonomy" id="5762"/>
    <lineage>
        <taxon>Eukaryota</taxon>
        <taxon>Discoba</taxon>
        <taxon>Heterolobosea</taxon>
        <taxon>Tetramitia</taxon>
        <taxon>Eutetramitia</taxon>
        <taxon>Vahlkampfiidae</taxon>
        <taxon>Naegleria</taxon>
    </lineage>
</organism>
<dbReference type="GO" id="GO:0051537">
    <property type="term" value="F:2 iron, 2 sulfur cluster binding"/>
    <property type="evidence" value="ECO:0007669"/>
    <property type="project" value="UniProtKB-KW"/>
</dbReference>
<comment type="subcellular location">
    <subcellularLocation>
        <location evidence="2">Membrane</location>
    </subcellularLocation>
</comment>
<keyword evidence="11 17" id="KW-0472">Membrane</keyword>
<dbReference type="KEGG" id="ngr:NAEGRDRAFT_78012"/>
<dbReference type="PANTHER" id="PTHR21266">
    <property type="entry name" value="IRON-SULFUR DOMAIN CONTAINING PROTEIN"/>
    <property type="match status" value="1"/>
</dbReference>
<evidence type="ECO:0000256" key="4">
    <source>
        <dbReference type="ARBA" id="ARBA00022692"/>
    </source>
</evidence>
<reference evidence="19 20" key="1">
    <citation type="journal article" date="2010" name="Cell">
        <title>The genome of Naegleria gruberi illuminates early eukaryotic versatility.</title>
        <authorList>
            <person name="Fritz-Laylin L.K."/>
            <person name="Prochnik S.E."/>
            <person name="Ginger M.L."/>
            <person name="Dacks J.B."/>
            <person name="Carpenter M.L."/>
            <person name="Field M.C."/>
            <person name="Kuo A."/>
            <person name="Paredez A."/>
            <person name="Chapman J."/>
            <person name="Pham J."/>
            <person name="Shu S."/>
            <person name="Neupane R."/>
            <person name="Cipriano M."/>
            <person name="Mancuso J."/>
            <person name="Tu H."/>
            <person name="Salamov A."/>
            <person name="Lindquist E."/>
            <person name="Shapiro H."/>
            <person name="Lucas S."/>
            <person name="Grigoriev I.V."/>
            <person name="Cande W.Z."/>
            <person name="Fulton C."/>
            <person name="Rokhsar D.S."/>
            <person name="Dawson S.C."/>
        </authorList>
    </citation>
    <scope>NUCLEOTIDE SEQUENCE [LARGE SCALE GENOMIC DNA]</scope>
    <source>
        <strain evidence="19 20">NEG-M</strain>
    </source>
</reference>
<evidence type="ECO:0000256" key="7">
    <source>
        <dbReference type="ARBA" id="ARBA00022989"/>
    </source>
</evidence>
<keyword evidence="10" id="KW-0411">Iron-sulfur</keyword>
<dbReference type="InterPro" id="IPR036922">
    <property type="entry name" value="Rieske_2Fe-2S_sf"/>
</dbReference>
<comment type="pathway">
    <text evidence="12">Steroid hormone biosynthesis; dafachronic acid biosynthesis.</text>
</comment>
<dbReference type="GO" id="GO:0016020">
    <property type="term" value="C:membrane"/>
    <property type="evidence" value="ECO:0007669"/>
    <property type="project" value="UniProtKB-SubCell"/>
</dbReference>
<evidence type="ECO:0000256" key="9">
    <source>
        <dbReference type="ARBA" id="ARBA00023004"/>
    </source>
</evidence>
<evidence type="ECO:0000256" key="16">
    <source>
        <dbReference type="ARBA" id="ARBA00049548"/>
    </source>
</evidence>
<keyword evidence="7 17" id="KW-1133">Transmembrane helix</keyword>
<evidence type="ECO:0000256" key="5">
    <source>
        <dbReference type="ARBA" id="ARBA00022714"/>
    </source>
</evidence>
<dbReference type="Proteomes" id="UP000006671">
    <property type="component" value="Unassembled WGS sequence"/>
</dbReference>
<evidence type="ECO:0000256" key="17">
    <source>
        <dbReference type="SAM" id="Phobius"/>
    </source>
</evidence>
<evidence type="ECO:0000313" key="20">
    <source>
        <dbReference type="Proteomes" id="UP000006671"/>
    </source>
</evidence>
<comment type="cofactor">
    <cofactor evidence="1">
        <name>Fe cation</name>
        <dbReference type="ChEBI" id="CHEBI:24875"/>
    </cofactor>
</comment>
<evidence type="ECO:0000256" key="2">
    <source>
        <dbReference type="ARBA" id="ARBA00004370"/>
    </source>
</evidence>
<keyword evidence="4 17" id="KW-0812">Transmembrane</keyword>
<evidence type="ECO:0000256" key="6">
    <source>
        <dbReference type="ARBA" id="ARBA00022723"/>
    </source>
</evidence>
<dbReference type="GO" id="GO:0046872">
    <property type="term" value="F:metal ion binding"/>
    <property type="evidence" value="ECO:0007669"/>
    <property type="project" value="UniProtKB-KW"/>
</dbReference>
<dbReference type="UniPathway" id="UPA01020"/>
<dbReference type="PANTHER" id="PTHR21266:SF32">
    <property type="entry name" value="CHOLESTEROL 7-DESATURASE NVD"/>
    <property type="match status" value="1"/>
</dbReference>
<keyword evidence="5" id="KW-0001">2Fe-2S</keyword>
<proteinExistence type="inferred from homology"/>
<dbReference type="Pfam" id="PF19298">
    <property type="entry name" value="KshA_C"/>
    <property type="match status" value="1"/>
</dbReference>
<dbReference type="Pfam" id="PF00355">
    <property type="entry name" value="Rieske"/>
    <property type="match status" value="1"/>
</dbReference>
<dbReference type="InParanoid" id="D2V079"/>
<evidence type="ECO:0000256" key="14">
    <source>
        <dbReference type="ARBA" id="ARBA00026095"/>
    </source>
</evidence>
<evidence type="ECO:0000256" key="13">
    <source>
        <dbReference type="ARBA" id="ARBA00025729"/>
    </source>
</evidence>
<dbReference type="InterPro" id="IPR050584">
    <property type="entry name" value="Cholesterol_7-desaturase"/>
</dbReference>
<feature type="transmembrane region" description="Helical" evidence="17">
    <location>
        <begin position="26"/>
        <end position="46"/>
    </location>
</feature>
<dbReference type="SUPFAM" id="SSF55961">
    <property type="entry name" value="Bet v1-like"/>
    <property type="match status" value="1"/>
</dbReference>
<dbReference type="InterPro" id="IPR045605">
    <property type="entry name" value="KshA-like_C"/>
</dbReference>
<keyword evidence="20" id="KW-1185">Reference proteome</keyword>
<dbReference type="eggNOG" id="ENOG502QS20">
    <property type="taxonomic scope" value="Eukaryota"/>
</dbReference>
<dbReference type="OrthoDB" id="426882at2759"/>
<evidence type="ECO:0000256" key="12">
    <source>
        <dbReference type="ARBA" id="ARBA00025712"/>
    </source>
</evidence>
<dbReference type="GeneID" id="8856484"/>
<sequence>MQDETLFHQSLSKIYQSIDVENITSFNNICILGVSIIVLAIVWKLLKSLISEVYSSFFHPLDRFIDLEPKLSEMKPSTRTSFLASKSRKRIGDFPPVYPNGWFKICNSWDLSPGQVIYKSMLGLELAVYRAQHSKTVHAIDAYCTHLGANLSLGSVNGECLTCPFHHWSFNGEGKCVSVGDSPLPMPILKKNGQFKSELSVQDSTLDIAKNKSGKLAESCEQVEECEHRDGIPSQAHTKSYTIIERNDNVYLWFDAEGREPHWQPPSVRQNLFTHGKIAHHIYCHIQEIPENGPDANHLNVVHREMRNTFGFVWNIWGAKWQKGEKKEDSHVAYFQVQHVSTAMNDRLKIPFSVVDVKGGQYGPGLVMFEFSTILGKFDLVQTVTPVGPLHQHVEHVLYVPWYIPRFFAKWFLILMTSFVEQDIPIWNTKTYLPKPVLVRTDGPIGQFRRWYSQFYSENSPTLKSLSKRSLEW</sequence>
<comment type="similarity">
    <text evidence="13">Belongs to the cholesterol 7-desaturase family.</text>
</comment>
<evidence type="ECO:0000256" key="15">
    <source>
        <dbReference type="ARBA" id="ARBA00047853"/>
    </source>
</evidence>
<keyword evidence="6" id="KW-0479">Metal-binding</keyword>
<dbReference type="GO" id="GO:0005737">
    <property type="term" value="C:cytoplasm"/>
    <property type="evidence" value="ECO:0007669"/>
    <property type="project" value="TreeGrafter"/>
</dbReference>
<accession>D2V079</accession>
<dbReference type="VEuPathDB" id="AmoebaDB:NAEGRDRAFT_78012"/>
<dbReference type="GO" id="GO:0170056">
    <property type="term" value="F:cholesterol 7-desaturase [NAD(P)H] activity"/>
    <property type="evidence" value="ECO:0007669"/>
    <property type="project" value="UniProtKB-EC"/>
</dbReference>
<dbReference type="AlphaFoldDB" id="D2V079"/>
<dbReference type="RefSeq" id="XP_002682415.1">
    <property type="nucleotide sequence ID" value="XM_002682369.1"/>
</dbReference>
<comment type="catalytic activity">
    <reaction evidence="16">
        <text>cholesterol + NADPH + O2 + H(+) = 7-dehydrocholesterol + NADP(+) + 2 H2O</text>
        <dbReference type="Rhea" id="RHEA:45024"/>
        <dbReference type="ChEBI" id="CHEBI:15377"/>
        <dbReference type="ChEBI" id="CHEBI:15378"/>
        <dbReference type="ChEBI" id="CHEBI:15379"/>
        <dbReference type="ChEBI" id="CHEBI:16113"/>
        <dbReference type="ChEBI" id="CHEBI:17759"/>
        <dbReference type="ChEBI" id="CHEBI:57783"/>
        <dbReference type="ChEBI" id="CHEBI:58349"/>
        <dbReference type="EC" id="1.14.19.21"/>
    </reaction>
    <physiologicalReaction direction="left-to-right" evidence="16">
        <dbReference type="Rhea" id="RHEA:45025"/>
    </physiologicalReaction>
</comment>
<evidence type="ECO:0000256" key="11">
    <source>
        <dbReference type="ARBA" id="ARBA00023136"/>
    </source>
</evidence>
<dbReference type="STRING" id="5762.D2V079"/>
<evidence type="ECO:0000256" key="8">
    <source>
        <dbReference type="ARBA" id="ARBA00023002"/>
    </source>
</evidence>
<feature type="domain" description="Rieske" evidence="18">
    <location>
        <begin position="103"/>
        <end position="198"/>
    </location>
</feature>
<dbReference type="Gene3D" id="3.90.380.10">
    <property type="entry name" value="Naphthalene 1,2-dioxygenase Alpha Subunit, Chain A, domain 1"/>
    <property type="match status" value="1"/>
</dbReference>
<gene>
    <name evidence="19" type="ORF">NAEGRDRAFT_78012</name>
</gene>
<dbReference type="EC" id="1.14.19.21" evidence="14"/>
<keyword evidence="8" id="KW-0560">Oxidoreductase</keyword>
<protein>
    <recommendedName>
        <fullName evidence="14">cholesterol 7-desaturase</fullName>
        <ecNumber evidence="14">1.14.19.21</ecNumber>
    </recommendedName>
</protein>
<evidence type="ECO:0000313" key="19">
    <source>
        <dbReference type="EMBL" id="EFC49671.1"/>
    </source>
</evidence>
<evidence type="ECO:0000256" key="3">
    <source>
        <dbReference type="ARBA" id="ARBA00004972"/>
    </source>
</evidence>
<evidence type="ECO:0000259" key="18">
    <source>
        <dbReference type="PROSITE" id="PS51296"/>
    </source>
</evidence>
<keyword evidence="9" id="KW-0408">Iron</keyword>
<evidence type="ECO:0000256" key="1">
    <source>
        <dbReference type="ARBA" id="ARBA00001962"/>
    </source>
</evidence>
<comment type="catalytic activity">
    <reaction evidence="15">
        <text>cholesterol + NADH + O2 + H(+) = 7-dehydrocholesterol + NAD(+) + 2 H2O</text>
        <dbReference type="Rhea" id="RHEA:51644"/>
        <dbReference type="ChEBI" id="CHEBI:15377"/>
        <dbReference type="ChEBI" id="CHEBI:15378"/>
        <dbReference type="ChEBI" id="CHEBI:15379"/>
        <dbReference type="ChEBI" id="CHEBI:16113"/>
        <dbReference type="ChEBI" id="CHEBI:17759"/>
        <dbReference type="ChEBI" id="CHEBI:57540"/>
        <dbReference type="ChEBI" id="CHEBI:57945"/>
        <dbReference type="EC" id="1.14.19.21"/>
    </reaction>
    <physiologicalReaction direction="left-to-right" evidence="15">
        <dbReference type="Rhea" id="RHEA:51645"/>
    </physiologicalReaction>
</comment>
<name>D2V079_NAEGR</name>
<evidence type="ECO:0000256" key="10">
    <source>
        <dbReference type="ARBA" id="ARBA00023014"/>
    </source>
</evidence>
<dbReference type="Gene3D" id="2.102.10.10">
    <property type="entry name" value="Rieske [2Fe-2S] iron-sulphur domain"/>
    <property type="match status" value="1"/>
</dbReference>
<dbReference type="GO" id="GO:0008203">
    <property type="term" value="P:cholesterol metabolic process"/>
    <property type="evidence" value="ECO:0007669"/>
    <property type="project" value="InterPro"/>
</dbReference>